<name>A0A9D2QBZ7_9FIRM</name>
<dbReference type="AlphaFoldDB" id="A0A9D2QBZ7"/>
<dbReference type="SUPFAM" id="SSF51395">
    <property type="entry name" value="FMN-linked oxidoreductases"/>
    <property type="match status" value="1"/>
</dbReference>
<sequence>MRLYLAPLEGITGWIFRSAVHECFGGFDKYFVPFIRPNQMGHFSAREKKDILPEHNEGMYTVPQILTNRPEDFIRTAHKLREYGYEEINLNLGCPSKTVVTKGRGAGFLADPDRLDAFLDEVFEKCAVRISVKTRLGMDEPEEFCYLLEIYNKYPMEELIIHPRVQKDFYKNTPDLKVFAEALAKSRNPVCYNGDIFTVEDYRRFTQMQPDVECIMMGRGVLADPALARKIRGGAGADAAELRRFHDLLYAGYCEEMSGDRTILYKMKELWTYLAPVFTNYKKYAKKIKKAEKCAVYEKIIDELFENEEISVP</sequence>
<feature type="binding site" evidence="9">
    <location>
        <position position="162"/>
    </location>
    <ligand>
        <name>FMN</name>
        <dbReference type="ChEBI" id="CHEBI:58210"/>
    </ligand>
</feature>
<dbReference type="InterPro" id="IPR013785">
    <property type="entry name" value="Aldolase_TIM"/>
</dbReference>
<evidence type="ECO:0000256" key="1">
    <source>
        <dbReference type="ARBA" id="ARBA00001917"/>
    </source>
</evidence>
<comment type="similarity">
    <text evidence="7">Belongs to the dus family.</text>
</comment>
<keyword evidence="2 7" id="KW-0285">Flavoprotein</keyword>
<dbReference type="CDD" id="cd02801">
    <property type="entry name" value="DUS_like_FMN"/>
    <property type="match status" value="1"/>
</dbReference>
<comment type="cofactor">
    <cofactor evidence="1 7 9">
        <name>FMN</name>
        <dbReference type="ChEBI" id="CHEBI:58210"/>
    </cofactor>
</comment>
<evidence type="ECO:0000256" key="4">
    <source>
        <dbReference type="ARBA" id="ARBA00022694"/>
    </source>
</evidence>
<evidence type="ECO:0000256" key="6">
    <source>
        <dbReference type="ARBA" id="ARBA00023002"/>
    </source>
</evidence>
<dbReference type="EMBL" id="DWVY01000049">
    <property type="protein sequence ID" value="HJC75155.1"/>
    <property type="molecule type" value="Genomic_DNA"/>
</dbReference>
<dbReference type="EC" id="1.3.1.-" evidence="7"/>
<dbReference type="Proteomes" id="UP000823902">
    <property type="component" value="Unassembled WGS sequence"/>
</dbReference>
<evidence type="ECO:0000313" key="11">
    <source>
        <dbReference type="EMBL" id="HJC75155.1"/>
    </source>
</evidence>
<dbReference type="InterPro" id="IPR035587">
    <property type="entry name" value="DUS-like_FMN-bd"/>
</dbReference>
<accession>A0A9D2QBZ7</accession>
<keyword evidence="6 7" id="KW-0560">Oxidoreductase</keyword>
<keyword evidence="9" id="KW-0547">Nucleotide-binding</keyword>
<feature type="binding site" evidence="9">
    <location>
        <position position="64"/>
    </location>
    <ligand>
        <name>FMN</name>
        <dbReference type="ChEBI" id="CHEBI:58210"/>
    </ligand>
</feature>
<dbReference type="Gene3D" id="3.20.20.70">
    <property type="entry name" value="Aldolase class I"/>
    <property type="match status" value="1"/>
</dbReference>
<keyword evidence="4 7" id="KW-0819">tRNA processing</keyword>
<protein>
    <recommendedName>
        <fullName evidence="7">tRNA-dihydrouridine synthase</fullName>
        <ecNumber evidence="7">1.3.1.-</ecNumber>
    </recommendedName>
</protein>
<dbReference type="Pfam" id="PF01207">
    <property type="entry name" value="Dus"/>
    <property type="match status" value="1"/>
</dbReference>
<dbReference type="PROSITE" id="PS01136">
    <property type="entry name" value="UPF0034"/>
    <property type="match status" value="1"/>
</dbReference>
<dbReference type="PIRSF" id="PIRSF006621">
    <property type="entry name" value="Dus"/>
    <property type="match status" value="1"/>
</dbReference>
<feature type="binding site" evidence="9">
    <location>
        <position position="133"/>
    </location>
    <ligand>
        <name>FMN</name>
        <dbReference type="ChEBI" id="CHEBI:58210"/>
    </ligand>
</feature>
<comment type="function">
    <text evidence="7">Catalyzes the synthesis of 5,6-dihydrouridine (D), a modified base found in the D-loop of most tRNAs, via the reduction of the C5-C6 double bond in target uridines.</text>
</comment>
<evidence type="ECO:0000313" key="12">
    <source>
        <dbReference type="Proteomes" id="UP000823902"/>
    </source>
</evidence>
<dbReference type="InterPro" id="IPR001269">
    <property type="entry name" value="DUS_fam"/>
</dbReference>
<reference evidence="11" key="1">
    <citation type="journal article" date="2021" name="PeerJ">
        <title>Extensive microbial diversity within the chicken gut microbiome revealed by metagenomics and culture.</title>
        <authorList>
            <person name="Gilroy R."/>
            <person name="Ravi A."/>
            <person name="Getino M."/>
            <person name="Pursley I."/>
            <person name="Horton D.L."/>
            <person name="Alikhan N.F."/>
            <person name="Baker D."/>
            <person name="Gharbi K."/>
            <person name="Hall N."/>
            <person name="Watson M."/>
            <person name="Adriaenssens E.M."/>
            <person name="Foster-Nyarko E."/>
            <person name="Jarju S."/>
            <person name="Secka A."/>
            <person name="Antonio M."/>
            <person name="Oren A."/>
            <person name="Chaudhuri R.R."/>
            <person name="La Ragione R."/>
            <person name="Hildebrand F."/>
            <person name="Pallen M.J."/>
        </authorList>
    </citation>
    <scope>NUCLEOTIDE SEQUENCE</scope>
    <source>
        <strain evidence="11">CHK196-7946</strain>
    </source>
</reference>
<evidence type="ECO:0000259" key="10">
    <source>
        <dbReference type="Pfam" id="PF01207"/>
    </source>
</evidence>
<organism evidence="11 12">
    <name type="scientific">Candidatus Mediterraneibacter faecavium</name>
    <dbReference type="NCBI Taxonomy" id="2838668"/>
    <lineage>
        <taxon>Bacteria</taxon>
        <taxon>Bacillati</taxon>
        <taxon>Bacillota</taxon>
        <taxon>Clostridia</taxon>
        <taxon>Lachnospirales</taxon>
        <taxon>Lachnospiraceae</taxon>
        <taxon>Mediterraneibacter</taxon>
    </lineage>
</organism>
<evidence type="ECO:0000256" key="8">
    <source>
        <dbReference type="PIRSR" id="PIRSR006621-1"/>
    </source>
</evidence>
<evidence type="ECO:0000256" key="9">
    <source>
        <dbReference type="PIRSR" id="PIRSR006621-2"/>
    </source>
</evidence>
<dbReference type="GO" id="GO:0017150">
    <property type="term" value="F:tRNA dihydrouridine synthase activity"/>
    <property type="evidence" value="ECO:0007669"/>
    <property type="project" value="InterPro"/>
</dbReference>
<evidence type="ECO:0000256" key="7">
    <source>
        <dbReference type="PIRNR" id="PIRNR006621"/>
    </source>
</evidence>
<keyword evidence="5" id="KW-0521">NADP</keyword>
<dbReference type="GO" id="GO:0003723">
    <property type="term" value="F:RNA binding"/>
    <property type="evidence" value="ECO:0007669"/>
    <property type="project" value="TreeGrafter"/>
</dbReference>
<dbReference type="InterPro" id="IPR018517">
    <property type="entry name" value="tRNA_hU_synthase_CS"/>
</dbReference>
<dbReference type="PANTHER" id="PTHR45846">
    <property type="entry name" value="TRNA-DIHYDROURIDINE(47) SYNTHASE [NAD(P)(+)]-LIKE"/>
    <property type="match status" value="1"/>
</dbReference>
<feature type="binding site" evidence="9">
    <location>
        <begin position="218"/>
        <end position="219"/>
    </location>
    <ligand>
        <name>FMN</name>
        <dbReference type="ChEBI" id="CHEBI:58210"/>
    </ligand>
</feature>
<reference evidence="11" key="2">
    <citation type="submission" date="2021-04" db="EMBL/GenBank/DDBJ databases">
        <authorList>
            <person name="Gilroy R."/>
        </authorList>
    </citation>
    <scope>NUCLEOTIDE SEQUENCE</scope>
    <source>
        <strain evidence="11">CHK196-7946</strain>
    </source>
</reference>
<comment type="caution">
    <text evidence="11">The sequence shown here is derived from an EMBL/GenBank/DDBJ whole genome shotgun (WGS) entry which is preliminary data.</text>
</comment>
<feature type="domain" description="DUS-like FMN-binding" evidence="10">
    <location>
        <begin position="5"/>
        <end position="293"/>
    </location>
</feature>
<feature type="active site" description="Proton donor" evidence="8">
    <location>
        <position position="94"/>
    </location>
</feature>
<evidence type="ECO:0000256" key="2">
    <source>
        <dbReference type="ARBA" id="ARBA00022630"/>
    </source>
</evidence>
<evidence type="ECO:0000256" key="5">
    <source>
        <dbReference type="ARBA" id="ARBA00022857"/>
    </source>
</evidence>
<dbReference type="PANTHER" id="PTHR45846:SF1">
    <property type="entry name" value="TRNA-DIHYDROURIDINE(47) SYNTHASE [NAD(P)(+)]-LIKE"/>
    <property type="match status" value="1"/>
</dbReference>
<proteinExistence type="inferred from homology"/>
<keyword evidence="3 7" id="KW-0288">FMN</keyword>
<evidence type="ECO:0000256" key="3">
    <source>
        <dbReference type="ARBA" id="ARBA00022643"/>
    </source>
</evidence>
<dbReference type="GO" id="GO:0050660">
    <property type="term" value="F:flavin adenine dinucleotide binding"/>
    <property type="evidence" value="ECO:0007669"/>
    <property type="project" value="InterPro"/>
</dbReference>
<gene>
    <name evidence="11" type="ORF">H9697_09475</name>
</gene>